<proteinExistence type="predicted"/>
<dbReference type="EMBL" id="CAXDID020000038">
    <property type="protein sequence ID" value="CAL5998559.1"/>
    <property type="molecule type" value="Genomic_DNA"/>
</dbReference>
<accession>A0AA86N4C9</accession>
<reference evidence="1" key="1">
    <citation type="submission" date="2023-06" db="EMBL/GenBank/DDBJ databases">
        <authorList>
            <person name="Kurt Z."/>
        </authorList>
    </citation>
    <scope>NUCLEOTIDE SEQUENCE</scope>
</reference>
<dbReference type="EMBL" id="CATOUU010000003">
    <property type="protein sequence ID" value="CAI9912694.1"/>
    <property type="molecule type" value="Genomic_DNA"/>
</dbReference>
<evidence type="ECO:0000313" key="1">
    <source>
        <dbReference type="EMBL" id="CAI9912694.1"/>
    </source>
</evidence>
<protein>
    <submittedName>
        <fullName evidence="2">Hypothetical_protein</fullName>
    </submittedName>
</protein>
<evidence type="ECO:0000313" key="3">
    <source>
        <dbReference type="Proteomes" id="UP001642409"/>
    </source>
</evidence>
<organism evidence="1">
    <name type="scientific">Hexamita inflata</name>
    <dbReference type="NCBI Taxonomy" id="28002"/>
    <lineage>
        <taxon>Eukaryota</taxon>
        <taxon>Metamonada</taxon>
        <taxon>Diplomonadida</taxon>
        <taxon>Hexamitidae</taxon>
        <taxon>Hexamitinae</taxon>
        <taxon>Hexamita</taxon>
    </lineage>
</organism>
<comment type="caution">
    <text evidence="1">The sequence shown here is derived from an EMBL/GenBank/DDBJ whole genome shotgun (WGS) entry which is preliminary data.</text>
</comment>
<reference evidence="2 3" key="2">
    <citation type="submission" date="2024-07" db="EMBL/GenBank/DDBJ databases">
        <authorList>
            <person name="Akdeniz Z."/>
        </authorList>
    </citation>
    <scope>NUCLEOTIDE SEQUENCE [LARGE SCALE GENOMIC DNA]</scope>
</reference>
<keyword evidence="3" id="KW-1185">Reference proteome</keyword>
<name>A0AA86N4C9_9EUKA</name>
<evidence type="ECO:0000313" key="2">
    <source>
        <dbReference type="EMBL" id="CAL5998559.1"/>
    </source>
</evidence>
<sequence length="155" mass="18108">MIIGNRICKAVVWENYVKPDLLNMYIVSIQEPVYCKAVILRGNDYHSIQQKFYYRTQNLLFQLIRLETNFYTVQNQNHALNLIALRVAASPKIPTSHPKDSYKDNFRGQQCQFKCGTNLGCLRRLFRVTILEDGMIELSLSTDDKLQLSELFKKK</sequence>
<dbReference type="Proteomes" id="UP001642409">
    <property type="component" value="Unassembled WGS sequence"/>
</dbReference>
<dbReference type="AlphaFoldDB" id="A0AA86N4C9"/>
<gene>
    <name evidence="2" type="ORF">HINF_LOCUS15794</name>
    <name evidence="1" type="ORF">HINF_LOCUS339</name>
</gene>